<feature type="non-terminal residue" evidence="1">
    <location>
        <position position="214"/>
    </location>
</feature>
<dbReference type="EMBL" id="BARW01036310">
    <property type="protein sequence ID" value="GAJ25094.1"/>
    <property type="molecule type" value="Genomic_DNA"/>
</dbReference>
<sequence>ASRDDLTQHAPATLSRNYGPVMIKVLDQDSVNTVITPIQPDEPEGNQTCSPKLQSGILDTTDDTISIKRTYSKYSGIDIGETIKVNIVITNNVGQPLSYLMCEDPLLPWFILDDYSLRFSKFSWSKTSEQLTFFIPILEIGEEIIIEYSIIATGNVDASAASTSVSTMYSRLEYKGAPSRLRTSGIPQLIFNEGIPVLDISPPTISNVLISNSR</sequence>
<evidence type="ECO:0008006" key="2">
    <source>
        <dbReference type="Google" id="ProtNLM"/>
    </source>
</evidence>
<gene>
    <name evidence="1" type="ORF">S12H4_56392</name>
</gene>
<dbReference type="AlphaFoldDB" id="X1V5U5"/>
<proteinExistence type="predicted"/>
<name>X1V5U5_9ZZZZ</name>
<protein>
    <recommendedName>
        <fullName evidence="2">DUF11 domain-containing protein</fullName>
    </recommendedName>
</protein>
<reference evidence="1" key="1">
    <citation type="journal article" date="2014" name="Front. Microbiol.">
        <title>High frequency of phylogenetically diverse reductive dehalogenase-homologous genes in deep subseafloor sedimentary metagenomes.</title>
        <authorList>
            <person name="Kawai M."/>
            <person name="Futagami T."/>
            <person name="Toyoda A."/>
            <person name="Takaki Y."/>
            <person name="Nishi S."/>
            <person name="Hori S."/>
            <person name="Arai W."/>
            <person name="Tsubouchi T."/>
            <person name="Morono Y."/>
            <person name="Uchiyama I."/>
            <person name="Ito T."/>
            <person name="Fujiyama A."/>
            <person name="Inagaki F."/>
            <person name="Takami H."/>
        </authorList>
    </citation>
    <scope>NUCLEOTIDE SEQUENCE</scope>
    <source>
        <strain evidence="1">Expedition CK06-06</strain>
    </source>
</reference>
<organism evidence="1">
    <name type="scientific">marine sediment metagenome</name>
    <dbReference type="NCBI Taxonomy" id="412755"/>
    <lineage>
        <taxon>unclassified sequences</taxon>
        <taxon>metagenomes</taxon>
        <taxon>ecological metagenomes</taxon>
    </lineage>
</organism>
<accession>X1V5U5</accession>
<feature type="non-terminal residue" evidence="1">
    <location>
        <position position="1"/>
    </location>
</feature>
<evidence type="ECO:0000313" key="1">
    <source>
        <dbReference type="EMBL" id="GAJ25094.1"/>
    </source>
</evidence>
<comment type="caution">
    <text evidence="1">The sequence shown here is derived from an EMBL/GenBank/DDBJ whole genome shotgun (WGS) entry which is preliminary data.</text>
</comment>